<proteinExistence type="predicted"/>
<feature type="domain" description="HTH cro/C1-type" evidence="1">
    <location>
        <begin position="15"/>
        <end position="71"/>
    </location>
</feature>
<dbReference type="CDD" id="cd00093">
    <property type="entry name" value="HTH_XRE"/>
    <property type="match status" value="1"/>
</dbReference>
<dbReference type="EMBL" id="DYVS01000179">
    <property type="protein sequence ID" value="HJF71157.1"/>
    <property type="molecule type" value="Genomic_DNA"/>
</dbReference>
<dbReference type="Pfam" id="PF01381">
    <property type="entry name" value="HTH_3"/>
    <property type="match status" value="1"/>
</dbReference>
<evidence type="ECO:0000313" key="2">
    <source>
        <dbReference type="EMBL" id="HJF71157.1"/>
    </source>
</evidence>
<dbReference type="AlphaFoldDB" id="A0A921H3Y2"/>
<evidence type="ECO:0000313" key="3">
    <source>
        <dbReference type="Proteomes" id="UP000742098"/>
    </source>
</evidence>
<accession>A0A921H3Y2</accession>
<dbReference type="SMART" id="SM00530">
    <property type="entry name" value="HTH_XRE"/>
    <property type="match status" value="1"/>
</dbReference>
<name>A0A921H3Y2_9BACT</name>
<reference evidence="2" key="2">
    <citation type="submission" date="2021-09" db="EMBL/GenBank/DDBJ databases">
        <authorList>
            <person name="Gilroy R."/>
        </authorList>
    </citation>
    <scope>NUCLEOTIDE SEQUENCE</scope>
    <source>
        <strain evidence="2">6966</strain>
    </source>
</reference>
<dbReference type="GO" id="GO:0003677">
    <property type="term" value="F:DNA binding"/>
    <property type="evidence" value="ECO:0007669"/>
    <property type="project" value="InterPro"/>
</dbReference>
<organism evidence="2 3">
    <name type="scientific">Butyricimonas virosa</name>
    <dbReference type="NCBI Taxonomy" id="544645"/>
    <lineage>
        <taxon>Bacteria</taxon>
        <taxon>Pseudomonadati</taxon>
        <taxon>Bacteroidota</taxon>
        <taxon>Bacteroidia</taxon>
        <taxon>Bacteroidales</taxon>
        <taxon>Odoribacteraceae</taxon>
        <taxon>Butyricimonas</taxon>
    </lineage>
</organism>
<dbReference type="InterPro" id="IPR001387">
    <property type="entry name" value="Cro/C1-type_HTH"/>
</dbReference>
<sequence>MSERTPIEQYVINRVREKRKQKGWTQAEFASEAGYSYGFIGNVETANGDKKYNLNNLYRFAKVFGCSIREFFPEELSEIDQLMANK</sequence>
<dbReference type="PROSITE" id="PS50943">
    <property type="entry name" value="HTH_CROC1"/>
    <property type="match status" value="1"/>
</dbReference>
<gene>
    <name evidence="2" type="ORF">K8V05_10420</name>
</gene>
<dbReference type="Gene3D" id="1.10.260.40">
    <property type="entry name" value="lambda repressor-like DNA-binding domains"/>
    <property type="match status" value="1"/>
</dbReference>
<dbReference type="SUPFAM" id="SSF47413">
    <property type="entry name" value="lambda repressor-like DNA-binding domains"/>
    <property type="match status" value="1"/>
</dbReference>
<dbReference type="Proteomes" id="UP000742098">
    <property type="component" value="Unassembled WGS sequence"/>
</dbReference>
<reference evidence="2" key="1">
    <citation type="journal article" date="2021" name="PeerJ">
        <title>Extensive microbial diversity within the chicken gut microbiome revealed by metagenomics and culture.</title>
        <authorList>
            <person name="Gilroy R."/>
            <person name="Ravi A."/>
            <person name="Getino M."/>
            <person name="Pursley I."/>
            <person name="Horton D.L."/>
            <person name="Alikhan N.F."/>
            <person name="Baker D."/>
            <person name="Gharbi K."/>
            <person name="Hall N."/>
            <person name="Watson M."/>
            <person name="Adriaenssens E.M."/>
            <person name="Foster-Nyarko E."/>
            <person name="Jarju S."/>
            <person name="Secka A."/>
            <person name="Antonio M."/>
            <person name="Oren A."/>
            <person name="Chaudhuri R.R."/>
            <person name="La Ragione R."/>
            <person name="Hildebrand F."/>
            <person name="Pallen M.J."/>
        </authorList>
    </citation>
    <scope>NUCLEOTIDE SEQUENCE</scope>
    <source>
        <strain evidence="2">6966</strain>
    </source>
</reference>
<comment type="caution">
    <text evidence="2">The sequence shown here is derived from an EMBL/GenBank/DDBJ whole genome shotgun (WGS) entry which is preliminary data.</text>
</comment>
<evidence type="ECO:0000259" key="1">
    <source>
        <dbReference type="PROSITE" id="PS50943"/>
    </source>
</evidence>
<dbReference type="InterPro" id="IPR010982">
    <property type="entry name" value="Lambda_DNA-bd_dom_sf"/>
</dbReference>
<protein>
    <submittedName>
        <fullName evidence="2">Helix-turn-helix transcriptional regulator</fullName>
    </submittedName>
</protein>